<organism evidence="2 3">
    <name type="scientific">Streptomyces ochraceiscleroticus</name>
    <dbReference type="NCBI Taxonomy" id="47761"/>
    <lineage>
        <taxon>Bacteria</taxon>
        <taxon>Bacillati</taxon>
        <taxon>Actinomycetota</taxon>
        <taxon>Actinomycetes</taxon>
        <taxon>Kitasatosporales</taxon>
        <taxon>Streptomycetaceae</taxon>
        <taxon>Streptomyces</taxon>
    </lineage>
</organism>
<evidence type="ECO:0000313" key="3">
    <source>
        <dbReference type="Proteomes" id="UP001596139"/>
    </source>
</evidence>
<dbReference type="Gene3D" id="3.90.226.10">
    <property type="entry name" value="2-enoyl-CoA Hydratase, Chain A, domain 1"/>
    <property type="match status" value="1"/>
</dbReference>
<sequence>MTDNTQTDYRQISYAVADNIATITLNRPERLNAFTTTMAAELIAALDATDADDAVRAVVLTGAGRGFCAGADLQGGAATFDHRDPQRAAERADFATVGGAPRDGGGCVSLRIAASRKPVIVAFNGPAVGVGATMTLPADIRIASDTARFGFVFARRGIVPEAASSWFLPRIVGISQAMEWVATGRVFDASEALAGRLVSRVVPGAELLPTAYAIAAEIAENTSAVSVALSRQLLWSMLGASTPWEAHRLDSRAMNRLGQAPDAAEGVTSFLEKRPPKFPARIADHLDVVPPWPVRPEEMS</sequence>
<dbReference type="CDD" id="cd06558">
    <property type="entry name" value="crotonase-like"/>
    <property type="match status" value="1"/>
</dbReference>
<dbReference type="Gene3D" id="1.10.12.10">
    <property type="entry name" value="Lyase 2-enoyl-coa Hydratase, Chain A, domain 2"/>
    <property type="match status" value="1"/>
</dbReference>
<keyword evidence="3" id="KW-1185">Reference proteome</keyword>
<comment type="similarity">
    <text evidence="1">Belongs to the enoyl-CoA hydratase/isomerase family.</text>
</comment>
<comment type="caution">
    <text evidence="2">The sequence shown here is derived from an EMBL/GenBank/DDBJ whole genome shotgun (WGS) entry which is preliminary data.</text>
</comment>
<dbReference type="PANTHER" id="PTHR43684">
    <property type="match status" value="1"/>
</dbReference>
<name>A0ABW1MKC7_9ACTN</name>
<dbReference type="PANTHER" id="PTHR43684:SF4">
    <property type="entry name" value="ENOYL-COA HYDRATASE_ISOMERASE FAMILY PROTEIN (AFU_ORTHOLOGUE AFUA_1G01890)"/>
    <property type="match status" value="1"/>
</dbReference>
<dbReference type="InterPro" id="IPR051053">
    <property type="entry name" value="ECH/Chromodomain_protein"/>
</dbReference>
<gene>
    <name evidence="2" type="ORF">ACFP4F_15025</name>
</gene>
<proteinExistence type="inferred from homology"/>
<dbReference type="EMBL" id="JBHSPX010000004">
    <property type="protein sequence ID" value="MFC6063866.1"/>
    <property type="molecule type" value="Genomic_DNA"/>
</dbReference>
<reference evidence="3" key="1">
    <citation type="journal article" date="2019" name="Int. J. Syst. Evol. Microbiol.">
        <title>The Global Catalogue of Microorganisms (GCM) 10K type strain sequencing project: providing services to taxonomists for standard genome sequencing and annotation.</title>
        <authorList>
            <consortium name="The Broad Institute Genomics Platform"/>
            <consortium name="The Broad Institute Genome Sequencing Center for Infectious Disease"/>
            <person name="Wu L."/>
            <person name="Ma J."/>
        </authorList>
    </citation>
    <scope>NUCLEOTIDE SEQUENCE [LARGE SCALE GENOMIC DNA]</scope>
    <source>
        <strain evidence="3">CGMCC 1.15180</strain>
    </source>
</reference>
<evidence type="ECO:0000256" key="1">
    <source>
        <dbReference type="ARBA" id="ARBA00005254"/>
    </source>
</evidence>
<dbReference type="Pfam" id="PF00378">
    <property type="entry name" value="ECH_1"/>
    <property type="match status" value="1"/>
</dbReference>
<dbReference type="InterPro" id="IPR001753">
    <property type="entry name" value="Enoyl-CoA_hydra/iso"/>
</dbReference>
<accession>A0ABW1MKC7</accession>
<dbReference type="InterPro" id="IPR014748">
    <property type="entry name" value="Enoyl-CoA_hydra_C"/>
</dbReference>
<evidence type="ECO:0000313" key="2">
    <source>
        <dbReference type="EMBL" id="MFC6063866.1"/>
    </source>
</evidence>
<protein>
    <submittedName>
        <fullName evidence="2">Enoyl-CoA hydratase-related protein</fullName>
    </submittedName>
</protein>
<dbReference type="InterPro" id="IPR029045">
    <property type="entry name" value="ClpP/crotonase-like_dom_sf"/>
</dbReference>
<dbReference type="Proteomes" id="UP001596139">
    <property type="component" value="Unassembled WGS sequence"/>
</dbReference>
<dbReference type="RefSeq" id="WP_037799448.1">
    <property type="nucleotide sequence ID" value="NZ_JBHSPX010000004.1"/>
</dbReference>
<dbReference type="NCBIfam" id="NF006109">
    <property type="entry name" value="PRK08260.1"/>
    <property type="match status" value="1"/>
</dbReference>
<dbReference type="SUPFAM" id="SSF52096">
    <property type="entry name" value="ClpP/crotonase"/>
    <property type="match status" value="1"/>
</dbReference>